<evidence type="ECO:0000256" key="4">
    <source>
        <dbReference type="ARBA" id="ARBA00023125"/>
    </source>
</evidence>
<dbReference type="GO" id="GO:0003700">
    <property type="term" value="F:DNA-binding transcription factor activity"/>
    <property type="evidence" value="ECO:0007669"/>
    <property type="project" value="InterPro"/>
</dbReference>
<comment type="caution">
    <text evidence="11">The sequence shown here is derived from an EMBL/GenBank/DDBJ whole genome shotgun (WGS) entry which is preliminary data.</text>
</comment>
<protein>
    <submittedName>
        <fullName evidence="11">Transcription factor TGA1</fullName>
    </submittedName>
</protein>
<dbReference type="FunFam" id="1.20.5.170:FF:000019">
    <property type="entry name" value="BZIP family transcription factor"/>
    <property type="match status" value="1"/>
</dbReference>
<keyword evidence="3" id="KW-0805">Transcription regulation</keyword>
<proteinExistence type="inferred from homology"/>
<dbReference type="GO" id="GO:0005634">
    <property type="term" value="C:nucleus"/>
    <property type="evidence" value="ECO:0007669"/>
    <property type="project" value="UniProtKB-SubCell"/>
</dbReference>
<dbReference type="OrthoDB" id="2015618at2759"/>
<evidence type="ECO:0000313" key="12">
    <source>
        <dbReference type="Proteomes" id="UP001153555"/>
    </source>
</evidence>
<feature type="domain" description="DOG1" evidence="10">
    <location>
        <begin position="146"/>
        <end position="310"/>
    </location>
</feature>
<evidence type="ECO:0000256" key="8">
    <source>
        <dbReference type="SAM" id="Coils"/>
    </source>
</evidence>
<dbReference type="SMART" id="SM00338">
    <property type="entry name" value="BRLZ"/>
    <property type="match status" value="1"/>
</dbReference>
<dbReference type="SUPFAM" id="SSF57959">
    <property type="entry name" value="Leucine zipper domain"/>
    <property type="match status" value="1"/>
</dbReference>
<evidence type="ECO:0000259" key="9">
    <source>
        <dbReference type="PROSITE" id="PS50217"/>
    </source>
</evidence>
<organism evidence="11 12">
    <name type="scientific">Striga hermonthica</name>
    <name type="common">Purple witchweed</name>
    <name type="synonym">Buchnera hermonthica</name>
    <dbReference type="NCBI Taxonomy" id="68872"/>
    <lineage>
        <taxon>Eukaryota</taxon>
        <taxon>Viridiplantae</taxon>
        <taxon>Streptophyta</taxon>
        <taxon>Embryophyta</taxon>
        <taxon>Tracheophyta</taxon>
        <taxon>Spermatophyta</taxon>
        <taxon>Magnoliopsida</taxon>
        <taxon>eudicotyledons</taxon>
        <taxon>Gunneridae</taxon>
        <taxon>Pentapetalae</taxon>
        <taxon>asterids</taxon>
        <taxon>lamiids</taxon>
        <taxon>Lamiales</taxon>
        <taxon>Orobanchaceae</taxon>
        <taxon>Buchnereae</taxon>
        <taxon>Striga</taxon>
    </lineage>
</organism>
<dbReference type="EMBL" id="CACSLK010027833">
    <property type="protein sequence ID" value="CAA0831854.1"/>
    <property type="molecule type" value="Genomic_DNA"/>
</dbReference>
<dbReference type="PANTHER" id="PTHR45693:SF36">
    <property type="entry name" value="TRANSCRIPTION FACTOR TGA4"/>
    <property type="match status" value="1"/>
</dbReference>
<keyword evidence="4" id="KW-0238">DNA-binding</keyword>
<dbReference type="GO" id="GO:0043565">
    <property type="term" value="F:sequence-specific DNA binding"/>
    <property type="evidence" value="ECO:0007669"/>
    <property type="project" value="InterPro"/>
</dbReference>
<feature type="domain" description="BZIP" evidence="9">
    <location>
        <begin position="75"/>
        <end position="119"/>
    </location>
</feature>
<dbReference type="InterPro" id="IPR046347">
    <property type="entry name" value="bZIP_sf"/>
</dbReference>
<comment type="subcellular location">
    <subcellularLocation>
        <location evidence="1">Nucleus</location>
    </subcellularLocation>
</comment>
<dbReference type="InterPro" id="IPR025422">
    <property type="entry name" value="TGA_domain"/>
</dbReference>
<keyword evidence="6" id="KW-0804">Transcription</keyword>
<dbReference type="PANTHER" id="PTHR45693">
    <property type="entry name" value="TRANSCRIPTION FACTOR TGA9"/>
    <property type="match status" value="1"/>
</dbReference>
<comment type="similarity">
    <text evidence="2">Belongs to the bZIP family.</text>
</comment>
<evidence type="ECO:0000256" key="7">
    <source>
        <dbReference type="ARBA" id="ARBA00023242"/>
    </source>
</evidence>
<dbReference type="Pfam" id="PF00170">
    <property type="entry name" value="bZIP_1"/>
    <property type="match status" value="1"/>
</dbReference>
<evidence type="ECO:0000313" key="11">
    <source>
        <dbReference type="EMBL" id="CAA0831854.1"/>
    </source>
</evidence>
<evidence type="ECO:0000256" key="5">
    <source>
        <dbReference type="ARBA" id="ARBA00023159"/>
    </source>
</evidence>
<keyword evidence="8" id="KW-0175">Coiled coil</keyword>
<dbReference type="CDD" id="cd14708">
    <property type="entry name" value="bZIP_HBP1b-like"/>
    <property type="match status" value="1"/>
</dbReference>
<evidence type="ECO:0000256" key="3">
    <source>
        <dbReference type="ARBA" id="ARBA00023015"/>
    </source>
</evidence>
<sequence length="310" mass="34864">MNSTSTQFVPARRMGIYEPIHQMGMWSDFKGKTYLDESSVQLILDIDAKHDNQSEDTSHGTVGPFNKYDQEASKPDKVLRRLAQNREAARKSRLRKKAYVQQLENSKLRLFQLEQELQQAKKQGLYIGGTLDATELGCVGTTNPAIATFEVEYGQWVEELNRQISGLGKALQSNVGDLELRSLVDGGMKHYFDLFVMKSTAAKADVFYVMSGLWKTPTERFFLWVGGFRPSEILRLEALVRFVAQADHLRQETLQQLLRILTPRQAARAFITLVVAVGLSDGFGCVEWEAVCSRLAADGLGSHRGVSGRW</sequence>
<dbReference type="PROSITE" id="PS00036">
    <property type="entry name" value="BZIP_BASIC"/>
    <property type="match status" value="1"/>
</dbReference>
<dbReference type="PROSITE" id="PS51806">
    <property type="entry name" value="DOG1"/>
    <property type="match status" value="1"/>
</dbReference>
<dbReference type="Proteomes" id="UP001153555">
    <property type="component" value="Unassembled WGS sequence"/>
</dbReference>
<evidence type="ECO:0000256" key="6">
    <source>
        <dbReference type="ARBA" id="ARBA00023163"/>
    </source>
</evidence>
<keyword evidence="12" id="KW-1185">Reference proteome</keyword>
<gene>
    <name evidence="11" type="ORF">SHERM_27166</name>
</gene>
<dbReference type="GO" id="GO:0006351">
    <property type="term" value="P:DNA-templated transcription"/>
    <property type="evidence" value="ECO:0007669"/>
    <property type="project" value="InterPro"/>
</dbReference>
<dbReference type="Pfam" id="PF14144">
    <property type="entry name" value="DOG1"/>
    <property type="match status" value="1"/>
</dbReference>
<feature type="coiled-coil region" evidence="8">
    <location>
        <begin position="96"/>
        <end position="123"/>
    </location>
</feature>
<dbReference type="InterPro" id="IPR004827">
    <property type="entry name" value="bZIP"/>
</dbReference>
<name>A0A9N7RI93_STRHE</name>
<dbReference type="PROSITE" id="PS50217">
    <property type="entry name" value="BZIP"/>
    <property type="match status" value="1"/>
</dbReference>
<keyword evidence="7" id="KW-0539">Nucleus</keyword>
<dbReference type="Gene3D" id="1.20.5.170">
    <property type="match status" value="1"/>
</dbReference>
<evidence type="ECO:0000259" key="10">
    <source>
        <dbReference type="PROSITE" id="PS51806"/>
    </source>
</evidence>
<keyword evidence="5" id="KW-0010">Activator</keyword>
<dbReference type="AlphaFoldDB" id="A0A9N7RI93"/>
<accession>A0A9N7RI93</accession>
<evidence type="ECO:0000256" key="1">
    <source>
        <dbReference type="ARBA" id="ARBA00004123"/>
    </source>
</evidence>
<evidence type="ECO:0000256" key="2">
    <source>
        <dbReference type="ARBA" id="ARBA00007163"/>
    </source>
</evidence>
<reference evidence="11" key="1">
    <citation type="submission" date="2019-12" db="EMBL/GenBank/DDBJ databases">
        <authorList>
            <person name="Scholes J."/>
        </authorList>
    </citation>
    <scope>NUCLEOTIDE SEQUENCE</scope>
</reference>